<dbReference type="AlphaFoldDB" id="D1Z206"/>
<gene>
    <name evidence="2" type="ordered locus">MCP_2656</name>
</gene>
<dbReference type="STRING" id="304371.MCP_2656"/>
<keyword evidence="3" id="KW-1185">Reference proteome</keyword>
<reference evidence="2 3" key="1">
    <citation type="journal article" date="2007" name="Appl. Environ. Microbiol.">
        <title>Isolation of key methanogens for global methane emission from rice paddy fields: a novel isolate affiliated with the clone cluster rice cluster I.</title>
        <authorList>
            <person name="Sakai S."/>
            <person name="Imachi H."/>
            <person name="Sekiguchi Y."/>
            <person name="Ohashi A."/>
            <person name="Harada H."/>
            <person name="Kamagata Y."/>
        </authorList>
    </citation>
    <scope>NUCLEOTIDE SEQUENCE [LARGE SCALE GENOMIC DNA]</scope>
    <source>
        <strain evidence="3">DSM 17711 / JCM 13418 / NBRC 101707 / SANAE</strain>
    </source>
</reference>
<dbReference type="RefSeq" id="WP_012901402.1">
    <property type="nucleotide sequence ID" value="NC_013665.1"/>
</dbReference>
<feature type="region of interest" description="Disordered" evidence="1">
    <location>
        <begin position="43"/>
        <end position="76"/>
    </location>
</feature>
<reference evidence="2 3" key="2">
    <citation type="journal article" date="2008" name="Int. J. Syst. Evol. Microbiol.">
        <title>Methanocella paludicola gen. nov., sp. nov., a methane-producing archaeon, the first isolate of the lineage 'Rice Cluster I', and proposal of the new archaeal order Methanocellales ord. nov.</title>
        <authorList>
            <person name="Sakai S."/>
            <person name="Imachi H."/>
            <person name="Hanada S."/>
            <person name="Ohashi A."/>
            <person name="Harada H."/>
            <person name="Kamagata Y."/>
        </authorList>
    </citation>
    <scope>NUCLEOTIDE SEQUENCE [LARGE SCALE GENOMIC DNA]</scope>
    <source>
        <strain evidence="3">DSM 17711 / JCM 13418 / NBRC 101707 / SANAE</strain>
    </source>
</reference>
<proteinExistence type="predicted"/>
<dbReference type="GeneID" id="38937814"/>
<dbReference type="eggNOG" id="arCOG09484">
    <property type="taxonomic scope" value="Archaea"/>
</dbReference>
<dbReference type="Proteomes" id="UP000001882">
    <property type="component" value="Chromosome"/>
</dbReference>
<name>D1Z206_METPS</name>
<evidence type="ECO:0000313" key="3">
    <source>
        <dbReference type="Proteomes" id="UP000001882"/>
    </source>
</evidence>
<evidence type="ECO:0000256" key="1">
    <source>
        <dbReference type="SAM" id="MobiDB-lite"/>
    </source>
</evidence>
<sequence>MEFKVALFVLALAGVLLVSGCTSPSATPTATPQASIEATPTATPIANASTPTPAPSETATPVPSATPTPAAAPAYTNGSPVAVSDIKINWDTTTYDGMAHQTATMAVDNVNKDNLTIGVVVLYKVSTPMTIINPDGSTQNLTNTITKRQDLGTMQWNDHEDLTFDVSHNKNVPVTITIEVQWRGGQAVVFEKTLTMADHNFGTFEF</sequence>
<dbReference type="KEGG" id="mpd:MCP_2656"/>
<protein>
    <submittedName>
        <fullName evidence="2">Uncharacterized protein</fullName>
    </submittedName>
</protein>
<evidence type="ECO:0000313" key="2">
    <source>
        <dbReference type="EMBL" id="BAI62728.1"/>
    </source>
</evidence>
<dbReference type="EMBL" id="AP011532">
    <property type="protein sequence ID" value="BAI62728.1"/>
    <property type="molecule type" value="Genomic_DNA"/>
</dbReference>
<dbReference type="PROSITE" id="PS51257">
    <property type="entry name" value="PROKAR_LIPOPROTEIN"/>
    <property type="match status" value="1"/>
</dbReference>
<organism evidence="2 3">
    <name type="scientific">Methanocella paludicola (strain DSM 17711 / JCM 13418 / NBRC 101707 / SANAE)</name>
    <dbReference type="NCBI Taxonomy" id="304371"/>
    <lineage>
        <taxon>Archaea</taxon>
        <taxon>Methanobacteriati</taxon>
        <taxon>Methanobacteriota</taxon>
        <taxon>Stenosarchaea group</taxon>
        <taxon>Methanomicrobia</taxon>
        <taxon>Methanocellales</taxon>
        <taxon>Methanocellaceae</taxon>
        <taxon>Methanocella</taxon>
    </lineage>
</organism>
<reference evidence="3" key="3">
    <citation type="journal article" date="2011" name="PLoS ONE">
        <title>Genome sequence of a mesophilic hydrogenotrophic methanogen Methanocella paludicola, the first cultivated representative of the order Methanocellales.</title>
        <authorList>
            <person name="Sakai S."/>
            <person name="Takaki Y."/>
            <person name="Shimamura S."/>
            <person name="Sekine M."/>
            <person name="Tajima T."/>
            <person name="Kosugi H."/>
            <person name="Ichikawa N."/>
            <person name="Tasumi E."/>
            <person name="Hiraki A.T."/>
            <person name="Shimizu A."/>
            <person name="Kato Y."/>
            <person name="Nishiko R."/>
            <person name="Mori K."/>
            <person name="Fujita N."/>
            <person name="Imachi H."/>
            <person name="Takai K."/>
        </authorList>
    </citation>
    <scope>NUCLEOTIDE SEQUENCE [LARGE SCALE GENOMIC DNA]</scope>
    <source>
        <strain evidence="3">DSM 17711 / JCM 13418 / NBRC 101707 / SANAE</strain>
    </source>
</reference>
<accession>D1Z206</accession>
<dbReference type="InParanoid" id="D1Z206"/>